<feature type="compositionally biased region" description="Basic and acidic residues" evidence="1">
    <location>
        <begin position="123"/>
        <end position="143"/>
    </location>
</feature>
<feature type="compositionally biased region" description="Low complexity" evidence="1">
    <location>
        <begin position="32"/>
        <end position="42"/>
    </location>
</feature>
<dbReference type="Proteomes" id="UP000054007">
    <property type="component" value="Unassembled WGS sequence"/>
</dbReference>
<accession>A0A0D7AZL3</accession>
<dbReference type="EMBL" id="KN880698">
    <property type="protein sequence ID" value="KIY63415.1"/>
    <property type="molecule type" value="Genomic_DNA"/>
</dbReference>
<evidence type="ECO:0000256" key="1">
    <source>
        <dbReference type="SAM" id="MobiDB-lite"/>
    </source>
</evidence>
<evidence type="ECO:0000313" key="3">
    <source>
        <dbReference type="Proteomes" id="UP000054007"/>
    </source>
</evidence>
<feature type="compositionally biased region" description="Basic and acidic residues" evidence="1">
    <location>
        <begin position="86"/>
        <end position="108"/>
    </location>
</feature>
<dbReference type="AlphaFoldDB" id="A0A0D7AZL3"/>
<organism evidence="2 3">
    <name type="scientific">Cylindrobasidium torrendii FP15055 ss-10</name>
    <dbReference type="NCBI Taxonomy" id="1314674"/>
    <lineage>
        <taxon>Eukaryota</taxon>
        <taxon>Fungi</taxon>
        <taxon>Dikarya</taxon>
        <taxon>Basidiomycota</taxon>
        <taxon>Agaricomycotina</taxon>
        <taxon>Agaricomycetes</taxon>
        <taxon>Agaricomycetidae</taxon>
        <taxon>Agaricales</taxon>
        <taxon>Marasmiineae</taxon>
        <taxon>Physalacriaceae</taxon>
        <taxon>Cylindrobasidium</taxon>
    </lineage>
</organism>
<gene>
    <name evidence="2" type="ORF">CYLTODRAFT_426133</name>
</gene>
<evidence type="ECO:0000313" key="2">
    <source>
        <dbReference type="EMBL" id="KIY63415.1"/>
    </source>
</evidence>
<feature type="region of interest" description="Disordered" evidence="1">
    <location>
        <begin position="32"/>
        <end position="53"/>
    </location>
</feature>
<feature type="region of interest" description="Disordered" evidence="1">
    <location>
        <begin position="67"/>
        <end position="153"/>
    </location>
</feature>
<protein>
    <submittedName>
        <fullName evidence="2">Uncharacterized protein</fullName>
    </submittedName>
</protein>
<reference evidence="2 3" key="1">
    <citation type="journal article" date="2015" name="Fungal Genet. Biol.">
        <title>Evolution of novel wood decay mechanisms in Agaricales revealed by the genome sequences of Fistulina hepatica and Cylindrobasidium torrendii.</title>
        <authorList>
            <person name="Floudas D."/>
            <person name="Held B.W."/>
            <person name="Riley R."/>
            <person name="Nagy L.G."/>
            <person name="Koehler G."/>
            <person name="Ransdell A.S."/>
            <person name="Younus H."/>
            <person name="Chow J."/>
            <person name="Chiniquy J."/>
            <person name="Lipzen A."/>
            <person name="Tritt A."/>
            <person name="Sun H."/>
            <person name="Haridas S."/>
            <person name="LaButti K."/>
            <person name="Ohm R.A."/>
            <person name="Kues U."/>
            <person name="Blanchette R.A."/>
            <person name="Grigoriev I.V."/>
            <person name="Minto R.E."/>
            <person name="Hibbett D.S."/>
        </authorList>
    </citation>
    <scope>NUCLEOTIDE SEQUENCE [LARGE SCALE GENOMIC DNA]</scope>
    <source>
        <strain evidence="2 3">FP15055 ss-10</strain>
    </source>
</reference>
<proteinExistence type="predicted"/>
<keyword evidence="3" id="KW-1185">Reference proteome</keyword>
<name>A0A0D7AZL3_9AGAR</name>
<sequence>MFAPSLDRYPANNSLPITSIFTPQHLCYSLHGSHPRSGPSHSSNKKLPSPWPGIDTVDFELHLSQHSKTMRPPLPNQGTTAFKPKQRSERSQAETTKRPLAHRDDKATAYEPIQKSKRWPRLRQSDRLRAERPSDRPPTETTKRPSTHRNNNLTACEVFCPRLQNRVSGNSRAERL</sequence>